<dbReference type="AlphaFoldDB" id="A0AAE3MB25"/>
<comment type="caution">
    <text evidence="4">The sequence shown here is derived from an EMBL/GenBank/DDBJ whole genome shotgun (WGS) entry which is preliminary data.</text>
</comment>
<dbReference type="InterPro" id="IPR006665">
    <property type="entry name" value="OmpA-like"/>
</dbReference>
<dbReference type="InterPro" id="IPR036737">
    <property type="entry name" value="OmpA-like_sf"/>
</dbReference>
<dbReference type="EMBL" id="JAPDPI010000001">
    <property type="protein sequence ID" value="MCW3804166.1"/>
    <property type="molecule type" value="Genomic_DNA"/>
</dbReference>
<organism evidence="4 5">
    <name type="scientific">Plebeiibacterium marinum</name>
    <dbReference type="NCBI Taxonomy" id="2992111"/>
    <lineage>
        <taxon>Bacteria</taxon>
        <taxon>Pseudomonadati</taxon>
        <taxon>Bacteroidota</taxon>
        <taxon>Bacteroidia</taxon>
        <taxon>Marinilabiliales</taxon>
        <taxon>Marinilabiliaceae</taxon>
        <taxon>Plebeiibacterium</taxon>
    </lineage>
</organism>
<dbReference type="Pfam" id="PF07676">
    <property type="entry name" value="PD40"/>
    <property type="match status" value="1"/>
</dbReference>
<feature type="domain" description="OmpA-like" evidence="3">
    <location>
        <begin position="598"/>
        <end position="714"/>
    </location>
</feature>
<sequence length="714" mass="82468">MFVKILSIVLFAINVISIYGQHGVYTVERAGFSSGRYDEFSPVYYKNGIVFCSNRGSVWFQKFSNSKNLEQFSIYYIEKDKSNRWRKAVLFSKELDTQFNDGPASFDCSGDVVFFSRNIFVNSSLEKNTYNSNRLGVFSASRYDGRWTRIREFQFNNDWYNVTTPCLSKDGERLFFASDKPGGMGGMDIYYSDKKSGLWGDPINMGPKVNTEGNELYPFINDVGELYFASDGYGGYGGKDIYITKQNGNDWYDPVHLPGSLNSKSNDFGIVTDGLGRKGYFSSDRGKTVDIYEFSTVNRDILYSVPQVENDYRVMLQDSCNVAIDTFLLQHEWEFEDGTKLYGAKVCRRFDKIGSYKVKLNIVDRSSHKLFMQKSEYLIKVNDIEQPYINSRDFFTVGESALFDGLKSNCQDYEVVDYYWQIGDSTYSTGSNISHVFQNVGIHNVKLEVVFKSKIDESLIKKSVYKSIRIFNNTSSKDEFLKNKSEAYDLTRRYKSNHTISDLNFIPCDVQPSVFRLVLFSSKNRVSLHSQVFRNIPEKFDVIESYDQLDKIYSYWIDEQYDLMDLYLTYKNLLKIGDEGYKVEYIELNDPVKIELYKIVNKYGNCTDDYFNDRNILKTNGILVLNKVIGLLHKNPKINIKIKVHTDNKALPSQNKYLSQMQAQRIFDYITGTGIKSDRLVVVGVGDEIPVASNESEVGRRKNRRVEFRLVNNR</sequence>
<dbReference type="Proteomes" id="UP001207408">
    <property type="component" value="Unassembled WGS sequence"/>
</dbReference>
<evidence type="ECO:0000259" key="2">
    <source>
        <dbReference type="PROSITE" id="PS50093"/>
    </source>
</evidence>
<dbReference type="Pfam" id="PF00691">
    <property type="entry name" value="OmpA"/>
    <property type="match status" value="1"/>
</dbReference>
<keyword evidence="5" id="KW-1185">Reference proteome</keyword>
<dbReference type="InterPro" id="IPR000601">
    <property type="entry name" value="PKD_dom"/>
</dbReference>
<dbReference type="Gene3D" id="3.30.1330.60">
    <property type="entry name" value="OmpA-like domain"/>
    <property type="match status" value="1"/>
</dbReference>
<accession>A0AAE3MB25</accession>
<evidence type="ECO:0000313" key="5">
    <source>
        <dbReference type="Proteomes" id="UP001207408"/>
    </source>
</evidence>
<feature type="domain" description="PKD" evidence="2">
    <location>
        <begin position="384"/>
        <end position="449"/>
    </location>
</feature>
<protein>
    <submittedName>
        <fullName evidence="4">PKD domain-containing protein</fullName>
    </submittedName>
</protein>
<dbReference type="InterPro" id="IPR050330">
    <property type="entry name" value="Bact_OuterMem_StrucFunc"/>
</dbReference>
<dbReference type="Gene3D" id="2.60.40.10">
    <property type="entry name" value="Immunoglobulins"/>
    <property type="match status" value="1"/>
</dbReference>
<evidence type="ECO:0000256" key="1">
    <source>
        <dbReference type="PROSITE-ProRule" id="PRU00473"/>
    </source>
</evidence>
<reference evidence="4" key="1">
    <citation type="submission" date="2022-10" db="EMBL/GenBank/DDBJ databases">
        <authorList>
            <person name="Yu W.X."/>
        </authorList>
    </citation>
    <scope>NUCLEOTIDE SEQUENCE</scope>
    <source>
        <strain evidence="4">D04</strain>
    </source>
</reference>
<dbReference type="InterPro" id="IPR035986">
    <property type="entry name" value="PKD_dom_sf"/>
</dbReference>
<dbReference type="PANTHER" id="PTHR30329">
    <property type="entry name" value="STATOR ELEMENT OF FLAGELLAR MOTOR COMPLEX"/>
    <property type="match status" value="1"/>
</dbReference>
<dbReference type="SUPFAM" id="SSF49299">
    <property type="entry name" value="PKD domain"/>
    <property type="match status" value="1"/>
</dbReference>
<dbReference type="PROSITE" id="PS50093">
    <property type="entry name" value="PKD"/>
    <property type="match status" value="1"/>
</dbReference>
<dbReference type="PANTHER" id="PTHR30329:SF21">
    <property type="entry name" value="LIPOPROTEIN YIAD-RELATED"/>
    <property type="match status" value="1"/>
</dbReference>
<evidence type="ECO:0000313" key="4">
    <source>
        <dbReference type="EMBL" id="MCW3804166.1"/>
    </source>
</evidence>
<dbReference type="CDD" id="cd00146">
    <property type="entry name" value="PKD"/>
    <property type="match status" value="1"/>
</dbReference>
<dbReference type="InterPro" id="IPR011659">
    <property type="entry name" value="WD40"/>
</dbReference>
<dbReference type="GO" id="GO:0016020">
    <property type="term" value="C:membrane"/>
    <property type="evidence" value="ECO:0007669"/>
    <property type="project" value="UniProtKB-UniRule"/>
</dbReference>
<evidence type="ECO:0000259" key="3">
    <source>
        <dbReference type="PROSITE" id="PS51123"/>
    </source>
</evidence>
<name>A0AAE3MB25_9BACT</name>
<dbReference type="PROSITE" id="PS51123">
    <property type="entry name" value="OMPA_2"/>
    <property type="match status" value="1"/>
</dbReference>
<dbReference type="SUPFAM" id="SSF82171">
    <property type="entry name" value="DPP6 N-terminal domain-like"/>
    <property type="match status" value="1"/>
</dbReference>
<dbReference type="RefSeq" id="WP_301197389.1">
    <property type="nucleotide sequence ID" value="NZ_JAPDPI010000001.1"/>
</dbReference>
<dbReference type="Pfam" id="PF18911">
    <property type="entry name" value="PKD_4"/>
    <property type="match status" value="2"/>
</dbReference>
<keyword evidence="1" id="KW-0472">Membrane</keyword>
<dbReference type="SUPFAM" id="SSF103088">
    <property type="entry name" value="OmpA-like"/>
    <property type="match status" value="1"/>
</dbReference>
<dbReference type="InterPro" id="IPR013783">
    <property type="entry name" value="Ig-like_fold"/>
</dbReference>
<proteinExistence type="predicted"/>
<dbReference type="CDD" id="cd07185">
    <property type="entry name" value="OmpA_C-like"/>
    <property type="match status" value="1"/>
</dbReference>
<gene>
    <name evidence="4" type="ORF">OM074_00945</name>
</gene>